<keyword evidence="5" id="KW-0699">rRNA-binding</keyword>
<proteinExistence type="inferred from homology"/>
<accession>A0A1F6M623</accession>
<comment type="similarity">
    <text evidence="1 5">Belongs to the universal ribosomal protein uL10 family.</text>
</comment>
<dbReference type="GO" id="GO:0006412">
    <property type="term" value="P:translation"/>
    <property type="evidence" value="ECO:0007669"/>
    <property type="project" value="UniProtKB-UniRule"/>
</dbReference>
<dbReference type="NCBIfam" id="NF000955">
    <property type="entry name" value="PRK00099.1-1"/>
    <property type="match status" value="1"/>
</dbReference>
<dbReference type="InterPro" id="IPR047865">
    <property type="entry name" value="Ribosomal_uL10_bac_type"/>
</dbReference>
<dbReference type="InterPro" id="IPR001790">
    <property type="entry name" value="Ribosomal_uL10"/>
</dbReference>
<dbReference type="Gene3D" id="3.30.70.1730">
    <property type="match status" value="1"/>
</dbReference>
<keyword evidence="5" id="KW-0694">RNA-binding</keyword>
<dbReference type="CDD" id="cd05797">
    <property type="entry name" value="Ribosomal_L10"/>
    <property type="match status" value="1"/>
</dbReference>
<evidence type="ECO:0000313" key="7">
    <source>
        <dbReference type="Proteomes" id="UP000178742"/>
    </source>
</evidence>
<dbReference type="InterPro" id="IPR043141">
    <property type="entry name" value="Ribosomal_uL10-like_sf"/>
</dbReference>
<comment type="subunit">
    <text evidence="5">Part of the ribosomal stalk of the 50S ribosomal subunit. The N-terminus interacts with L11 and the large rRNA to form the base of the stalk. The C-terminus forms an elongated spine to which L12 dimers bind in a sequential fashion forming a multimeric L10(L12)X complex.</text>
</comment>
<dbReference type="EMBL" id="MFPX01000006">
    <property type="protein sequence ID" value="OGH67117.1"/>
    <property type="molecule type" value="Genomic_DNA"/>
</dbReference>
<dbReference type="GO" id="GO:0005840">
    <property type="term" value="C:ribosome"/>
    <property type="evidence" value="ECO:0007669"/>
    <property type="project" value="UniProtKB-KW"/>
</dbReference>
<evidence type="ECO:0000256" key="5">
    <source>
        <dbReference type="HAMAP-Rule" id="MF_00362"/>
    </source>
</evidence>
<dbReference type="STRING" id="1798676.A3B90_01570"/>
<evidence type="ECO:0000313" key="6">
    <source>
        <dbReference type="EMBL" id="OGH67117.1"/>
    </source>
</evidence>
<dbReference type="GO" id="GO:0070180">
    <property type="term" value="F:large ribosomal subunit rRNA binding"/>
    <property type="evidence" value="ECO:0007669"/>
    <property type="project" value="UniProtKB-UniRule"/>
</dbReference>
<dbReference type="SUPFAM" id="SSF160369">
    <property type="entry name" value="Ribosomal protein L10-like"/>
    <property type="match status" value="1"/>
</dbReference>
<dbReference type="InterPro" id="IPR022973">
    <property type="entry name" value="Ribosomal_uL10_bac"/>
</dbReference>
<dbReference type="Gene3D" id="6.10.250.290">
    <property type="match status" value="1"/>
</dbReference>
<dbReference type="HAMAP" id="MF_00362">
    <property type="entry name" value="Ribosomal_uL10"/>
    <property type="match status" value="1"/>
</dbReference>
<evidence type="ECO:0000256" key="2">
    <source>
        <dbReference type="ARBA" id="ARBA00022980"/>
    </source>
</evidence>
<keyword evidence="2 5" id="KW-0689">Ribosomal protein</keyword>
<organism evidence="6 7">
    <name type="scientific">Candidatus Magasanikbacteria bacterium RIFCSPHIGHO2_02_FULL_41_13</name>
    <dbReference type="NCBI Taxonomy" id="1798676"/>
    <lineage>
        <taxon>Bacteria</taxon>
        <taxon>Candidatus Magasanikiibacteriota</taxon>
    </lineage>
</organism>
<evidence type="ECO:0000256" key="4">
    <source>
        <dbReference type="ARBA" id="ARBA00035202"/>
    </source>
</evidence>
<protein>
    <recommendedName>
        <fullName evidence="4 5">Large ribosomal subunit protein uL10</fullName>
    </recommendedName>
</protein>
<keyword evidence="3 5" id="KW-0687">Ribonucleoprotein</keyword>
<dbReference type="AlphaFoldDB" id="A0A1F6M623"/>
<name>A0A1F6M623_9BACT</name>
<dbReference type="Pfam" id="PF00466">
    <property type="entry name" value="Ribosomal_L10"/>
    <property type="match status" value="1"/>
</dbReference>
<sequence length="175" mass="18699">MAKSKTQKTEALQTLVDNMKASKSMVFANYQGLKMKESEELRKLCREGQVTYISTKKTLVQKALVDAGFADAHVQDFDGAIAVAFGTVDEVAPAQIIAEFAKKHTTVKIFGGVLEGAFIDGSKVTALSLLPSKQQLLGQLVGTLNAPISGFVNVLAGNIRGFVTVLNAIKDQKPA</sequence>
<comment type="caution">
    <text evidence="6">The sequence shown here is derived from an EMBL/GenBank/DDBJ whole genome shotgun (WGS) entry which is preliminary data.</text>
</comment>
<gene>
    <name evidence="5" type="primary">rplJ</name>
    <name evidence="6" type="ORF">A3B90_01570</name>
</gene>
<comment type="function">
    <text evidence="5">Forms part of the ribosomal stalk, playing a central role in the interaction of the ribosome with GTP-bound translation factors.</text>
</comment>
<evidence type="ECO:0000256" key="3">
    <source>
        <dbReference type="ARBA" id="ARBA00023274"/>
    </source>
</evidence>
<dbReference type="PANTHER" id="PTHR11560">
    <property type="entry name" value="39S RIBOSOMAL PROTEIN L10, MITOCHONDRIAL"/>
    <property type="match status" value="1"/>
</dbReference>
<dbReference type="GO" id="GO:1990904">
    <property type="term" value="C:ribonucleoprotein complex"/>
    <property type="evidence" value="ECO:0007669"/>
    <property type="project" value="UniProtKB-KW"/>
</dbReference>
<reference evidence="6 7" key="1">
    <citation type="journal article" date="2016" name="Nat. Commun.">
        <title>Thousands of microbial genomes shed light on interconnected biogeochemical processes in an aquifer system.</title>
        <authorList>
            <person name="Anantharaman K."/>
            <person name="Brown C.T."/>
            <person name="Hug L.A."/>
            <person name="Sharon I."/>
            <person name="Castelle C.J."/>
            <person name="Probst A.J."/>
            <person name="Thomas B.C."/>
            <person name="Singh A."/>
            <person name="Wilkins M.J."/>
            <person name="Karaoz U."/>
            <person name="Brodie E.L."/>
            <person name="Williams K.H."/>
            <person name="Hubbard S.S."/>
            <person name="Banfield J.F."/>
        </authorList>
    </citation>
    <scope>NUCLEOTIDE SEQUENCE [LARGE SCALE GENOMIC DNA]</scope>
</reference>
<dbReference type="Proteomes" id="UP000178742">
    <property type="component" value="Unassembled WGS sequence"/>
</dbReference>
<evidence type="ECO:0000256" key="1">
    <source>
        <dbReference type="ARBA" id="ARBA00008889"/>
    </source>
</evidence>